<keyword evidence="4 6" id="KW-0418">Kinase</keyword>
<dbReference type="GO" id="GO:0016020">
    <property type="term" value="C:membrane"/>
    <property type="evidence" value="ECO:0000318"/>
    <property type="project" value="GO_Central"/>
</dbReference>
<protein>
    <recommendedName>
        <fullName evidence="6">Diacylglycerol kinase</fullName>
        <shortName evidence="6">DAG kinase</shortName>
        <ecNumber evidence="6">2.7.1.107</ecNumber>
    </recommendedName>
</protein>
<comment type="similarity">
    <text evidence="1 6">Belongs to the eukaryotic diacylglycerol kinase family.</text>
</comment>
<dbReference type="InterPro" id="IPR016064">
    <property type="entry name" value="NAD/diacylglycerol_kinase_sf"/>
</dbReference>
<feature type="region of interest" description="Disordered" evidence="7">
    <location>
        <begin position="1"/>
        <end position="22"/>
    </location>
</feature>
<evidence type="ECO:0000256" key="5">
    <source>
        <dbReference type="ARBA" id="ARBA00022840"/>
    </source>
</evidence>
<dbReference type="GO" id="GO:0035556">
    <property type="term" value="P:intracellular signal transduction"/>
    <property type="evidence" value="ECO:0000318"/>
    <property type="project" value="GO_Central"/>
</dbReference>
<dbReference type="GeneID" id="7453442"/>
<organism evidence="9 10">
    <name type="scientific">Thalassiosira pseudonana</name>
    <name type="common">Marine diatom</name>
    <name type="synonym">Cyclotella nana</name>
    <dbReference type="NCBI Taxonomy" id="35128"/>
    <lineage>
        <taxon>Eukaryota</taxon>
        <taxon>Sar</taxon>
        <taxon>Stramenopiles</taxon>
        <taxon>Ochrophyta</taxon>
        <taxon>Bacillariophyta</taxon>
        <taxon>Coscinodiscophyceae</taxon>
        <taxon>Thalassiosirophycidae</taxon>
        <taxon>Thalassiosirales</taxon>
        <taxon>Thalassiosiraceae</taxon>
        <taxon>Thalassiosira</taxon>
    </lineage>
</organism>
<dbReference type="OMA" id="VYSGYSC"/>
<dbReference type="HOGENOM" id="CLU_003770_3_0_1"/>
<dbReference type="PROSITE" id="PS50146">
    <property type="entry name" value="DAGK"/>
    <property type="match status" value="1"/>
</dbReference>
<dbReference type="EC" id="2.7.1.107" evidence="6"/>
<evidence type="ECO:0000256" key="2">
    <source>
        <dbReference type="ARBA" id="ARBA00022679"/>
    </source>
</evidence>
<sequence length="404" mass="44272">MDENEESEEATTSKQPSTPPTLSIDTIHARNAGQYTIIAFVNSASGGGKGKSLYTTLQSHLGKSYVVDLHSCRPGNMPEDTLIKYAADPMVRILACGGDGTCGWLYSSLDKVWSILLGQDHLPLAIMPLGTGNDLSRQFGWGGKFHNAMKNQSMISAVQNAKISKLDRWRCIIMPMETLTGEDKAFVPKILAKSSADSHFPSTQLFDGVFCNYFSLGFDATIAYLFHHEREMFPERFTSPLKNKFVYVTKCPAALRAPKLRKRVKLLVNDGNGNMVKKQIPKSCRAIILMNIQSYGGGHHLANKGSPTDGLIEVIFVSNLIRMVSTVVSGIVLPHVLFSVAAQTDKVCIRTMSDLHCQVDGEPWLQSSGIIQVKYHSRNAILENVKANMSCGCQGGEEVVVSAQ</sequence>
<feature type="domain" description="DAGKc" evidence="8">
    <location>
        <begin position="32"/>
        <end position="175"/>
    </location>
</feature>
<reference evidence="9 10" key="2">
    <citation type="journal article" date="2008" name="Nature">
        <title>The Phaeodactylum genome reveals the evolutionary history of diatom genomes.</title>
        <authorList>
            <person name="Bowler C."/>
            <person name="Allen A.E."/>
            <person name="Badger J.H."/>
            <person name="Grimwood J."/>
            <person name="Jabbari K."/>
            <person name="Kuo A."/>
            <person name="Maheswari U."/>
            <person name="Martens C."/>
            <person name="Maumus F."/>
            <person name="Otillar R.P."/>
            <person name="Rayko E."/>
            <person name="Salamov A."/>
            <person name="Vandepoele K."/>
            <person name="Beszteri B."/>
            <person name="Gruber A."/>
            <person name="Heijde M."/>
            <person name="Katinka M."/>
            <person name="Mock T."/>
            <person name="Valentin K."/>
            <person name="Verret F."/>
            <person name="Berges J.A."/>
            <person name="Brownlee C."/>
            <person name="Cadoret J.P."/>
            <person name="Chiovitti A."/>
            <person name="Choi C.J."/>
            <person name="Coesel S."/>
            <person name="De Martino A."/>
            <person name="Detter J.C."/>
            <person name="Durkin C."/>
            <person name="Falciatore A."/>
            <person name="Fournet J."/>
            <person name="Haruta M."/>
            <person name="Huysman M.J."/>
            <person name="Jenkins B.D."/>
            <person name="Jiroutova K."/>
            <person name="Jorgensen R.E."/>
            <person name="Joubert Y."/>
            <person name="Kaplan A."/>
            <person name="Kroger N."/>
            <person name="Kroth P.G."/>
            <person name="La Roche J."/>
            <person name="Lindquist E."/>
            <person name="Lommer M."/>
            <person name="Martin-Jezequel V."/>
            <person name="Lopez P.J."/>
            <person name="Lucas S."/>
            <person name="Mangogna M."/>
            <person name="McGinnis K."/>
            <person name="Medlin L.K."/>
            <person name="Montsant A."/>
            <person name="Oudot-Le Secq M.P."/>
            <person name="Napoli C."/>
            <person name="Obornik M."/>
            <person name="Parker M.S."/>
            <person name="Petit J.L."/>
            <person name="Porcel B.M."/>
            <person name="Poulsen N."/>
            <person name="Robison M."/>
            <person name="Rychlewski L."/>
            <person name="Rynearson T.A."/>
            <person name="Schmutz J."/>
            <person name="Shapiro H."/>
            <person name="Siaut M."/>
            <person name="Stanley M."/>
            <person name="Sussman M.R."/>
            <person name="Taylor A.R."/>
            <person name="Vardi A."/>
            <person name="von Dassow P."/>
            <person name="Vyverman W."/>
            <person name="Willis A."/>
            <person name="Wyrwicz L.S."/>
            <person name="Rokhsar D.S."/>
            <person name="Weissenbach J."/>
            <person name="Armbrust E.V."/>
            <person name="Green B.R."/>
            <person name="Van de Peer Y."/>
            <person name="Grigoriev I.V."/>
        </authorList>
    </citation>
    <scope>NUCLEOTIDE SEQUENCE [LARGE SCALE GENOMIC DNA]</scope>
    <source>
        <strain evidence="9 10">CCMP1335</strain>
    </source>
</reference>
<dbReference type="Gene3D" id="3.40.50.10330">
    <property type="entry name" value="Probable inorganic polyphosphate/atp-NAD kinase, domain 1"/>
    <property type="match status" value="1"/>
</dbReference>
<dbReference type="GO" id="GO:0007200">
    <property type="term" value="P:phospholipase C-activating G protein-coupled receptor signaling pathway"/>
    <property type="evidence" value="ECO:0007669"/>
    <property type="project" value="InterPro"/>
</dbReference>
<dbReference type="Gene3D" id="2.60.200.40">
    <property type="match status" value="1"/>
</dbReference>
<dbReference type="STRING" id="35128.B8BQ05"/>
<proteinExistence type="inferred from homology"/>
<dbReference type="InParanoid" id="B8BQ05"/>
<dbReference type="InterPro" id="IPR017438">
    <property type="entry name" value="ATP-NAD_kinase_N"/>
</dbReference>
<evidence type="ECO:0000313" key="10">
    <source>
        <dbReference type="Proteomes" id="UP000001449"/>
    </source>
</evidence>
<keyword evidence="5 6" id="KW-0067">ATP-binding</keyword>
<keyword evidence="2 6" id="KW-0808">Transferase</keyword>
<gene>
    <name evidence="9" type="ORF">THAPSDRAFT_260816</name>
</gene>
<dbReference type="PaxDb" id="35128-Thaps260816"/>
<evidence type="ECO:0000256" key="4">
    <source>
        <dbReference type="ARBA" id="ARBA00022777"/>
    </source>
</evidence>
<keyword evidence="3 6" id="KW-0547">Nucleotide-binding</keyword>
<dbReference type="AlphaFoldDB" id="B8BQ05"/>
<dbReference type="SMART" id="SM00046">
    <property type="entry name" value="DAGKc"/>
    <property type="match status" value="1"/>
</dbReference>
<dbReference type="Pfam" id="PF00781">
    <property type="entry name" value="DAGK_cat"/>
    <property type="match status" value="1"/>
</dbReference>
<evidence type="ECO:0000256" key="7">
    <source>
        <dbReference type="SAM" id="MobiDB-lite"/>
    </source>
</evidence>
<reference evidence="9 10" key="1">
    <citation type="journal article" date="2004" name="Science">
        <title>The genome of the diatom Thalassiosira pseudonana: ecology, evolution, and metabolism.</title>
        <authorList>
            <person name="Armbrust E.V."/>
            <person name="Berges J.A."/>
            <person name="Bowler C."/>
            <person name="Green B.R."/>
            <person name="Martinez D."/>
            <person name="Putnam N.H."/>
            <person name="Zhou S."/>
            <person name="Allen A.E."/>
            <person name="Apt K.E."/>
            <person name="Bechner M."/>
            <person name="Brzezinski M.A."/>
            <person name="Chaal B.K."/>
            <person name="Chiovitti A."/>
            <person name="Davis A.K."/>
            <person name="Demarest M.S."/>
            <person name="Detter J.C."/>
            <person name="Glavina T."/>
            <person name="Goodstein D."/>
            <person name="Hadi M.Z."/>
            <person name="Hellsten U."/>
            <person name="Hildebrand M."/>
            <person name="Jenkins B.D."/>
            <person name="Jurka J."/>
            <person name="Kapitonov V.V."/>
            <person name="Kroger N."/>
            <person name="Lau W.W."/>
            <person name="Lane T.W."/>
            <person name="Larimer F.W."/>
            <person name="Lippmeier J.C."/>
            <person name="Lucas S."/>
            <person name="Medina M."/>
            <person name="Montsant A."/>
            <person name="Obornik M."/>
            <person name="Parker M.S."/>
            <person name="Palenik B."/>
            <person name="Pazour G.J."/>
            <person name="Richardson P.M."/>
            <person name="Rynearson T.A."/>
            <person name="Saito M.A."/>
            <person name="Schwartz D.C."/>
            <person name="Thamatrakoln K."/>
            <person name="Valentin K."/>
            <person name="Vardi A."/>
            <person name="Wilkerson F.P."/>
            <person name="Rokhsar D.S."/>
        </authorList>
    </citation>
    <scope>NUCLEOTIDE SEQUENCE [LARGE SCALE GENOMIC DNA]</scope>
    <source>
        <strain evidence="9 10">CCMP1335</strain>
    </source>
</reference>
<dbReference type="PANTHER" id="PTHR11255">
    <property type="entry name" value="DIACYLGLYCEROL KINASE"/>
    <property type="match status" value="1"/>
</dbReference>
<feature type="non-terminal residue" evidence="9">
    <location>
        <position position="404"/>
    </location>
</feature>
<dbReference type="GO" id="GO:0046486">
    <property type="term" value="P:glycerolipid metabolic process"/>
    <property type="evidence" value="ECO:0000318"/>
    <property type="project" value="GO_Central"/>
</dbReference>
<dbReference type="InterPro" id="IPR000756">
    <property type="entry name" value="Diacylglycerol_kin_accessory"/>
</dbReference>
<dbReference type="Proteomes" id="UP000001449">
    <property type="component" value="Chromosome 1"/>
</dbReference>
<dbReference type="GO" id="GO:0005524">
    <property type="term" value="F:ATP binding"/>
    <property type="evidence" value="ECO:0007669"/>
    <property type="project" value="UniProtKB-KW"/>
</dbReference>
<dbReference type="Pfam" id="PF00609">
    <property type="entry name" value="DAGK_acc"/>
    <property type="match status" value="1"/>
</dbReference>
<evidence type="ECO:0000313" key="9">
    <source>
        <dbReference type="EMBL" id="EED95702.1"/>
    </source>
</evidence>
<evidence type="ECO:0000256" key="6">
    <source>
        <dbReference type="RuleBase" id="RU361128"/>
    </source>
</evidence>
<evidence type="ECO:0000256" key="3">
    <source>
        <dbReference type="ARBA" id="ARBA00022741"/>
    </source>
</evidence>
<dbReference type="EMBL" id="CM000638">
    <property type="protein sequence ID" value="EED95702.1"/>
    <property type="molecule type" value="Genomic_DNA"/>
</dbReference>
<evidence type="ECO:0000256" key="1">
    <source>
        <dbReference type="ARBA" id="ARBA00009280"/>
    </source>
</evidence>
<evidence type="ECO:0000259" key="8">
    <source>
        <dbReference type="PROSITE" id="PS50146"/>
    </source>
</evidence>
<keyword evidence="10" id="KW-1185">Reference proteome</keyword>
<accession>B8BQ05</accession>
<comment type="catalytic activity">
    <reaction evidence="6">
        <text>a 1,2-diacyl-sn-glycerol + ATP = a 1,2-diacyl-sn-glycero-3-phosphate + ADP + H(+)</text>
        <dbReference type="Rhea" id="RHEA:10272"/>
        <dbReference type="ChEBI" id="CHEBI:15378"/>
        <dbReference type="ChEBI" id="CHEBI:17815"/>
        <dbReference type="ChEBI" id="CHEBI:30616"/>
        <dbReference type="ChEBI" id="CHEBI:58608"/>
        <dbReference type="ChEBI" id="CHEBI:456216"/>
        <dbReference type="EC" id="2.7.1.107"/>
    </reaction>
</comment>
<dbReference type="PANTHER" id="PTHR11255:SF80">
    <property type="entry name" value="EYE-SPECIFIC DIACYLGLYCEROL KINASE"/>
    <property type="match status" value="1"/>
</dbReference>
<dbReference type="InterPro" id="IPR001206">
    <property type="entry name" value="Diacylglycerol_kinase_cat_dom"/>
</dbReference>
<dbReference type="InterPro" id="IPR037607">
    <property type="entry name" value="DGK"/>
</dbReference>
<dbReference type="GO" id="GO:0004143">
    <property type="term" value="F:ATP-dependent diacylglycerol kinase activity"/>
    <property type="evidence" value="ECO:0000318"/>
    <property type="project" value="GO_Central"/>
</dbReference>
<dbReference type="SUPFAM" id="SSF111331">
    <property type="entry name" value="NAD kinase/diacylglycerol kinase-like"/>
    <property type="match status" value="1"/>
</dbReference>
<name>B8BQ05_THAPS</name>
<dbReference type="RefSeq" id="XP_002286061.1">
    <property type="nucleotide sequence ID" value="XM_002286025.1"/>
</dbReference>
<feature type="compositionally biased region" description="Polar residues" evidence="7">
    <location>
        <begin position="10"/>
        <end position="22"/>
    </location>
</feature>
<dbReference type="eggNOG" id="KOG0782">
    <property type="taxonomic scope" value="Eukaryota"/>
</dbReference>
<dbReference type="KEGG" id="tps:THAPSDRAFT_260816"/>
<dbReference type="SMART" id="SM00045">
    <property type="entry name" value="DAGKa"/>
    <property type="match status" value="1"/>
</dbReference>